<evidence type="ECO:0000256" key="1">
    <source>
        <dbReference type="SAM" id="MobiDB-lite"/>
    </source>
</evidence>
<evidence type="ECO:0000313" key="3">
    <source>
        <dbReference type="Proteomes" id="UP000789572"/>
    </source>
</evidence>
<name>A0A9N9AKG2_9GLOM</name>
<dbReference type="OrthoDB" id="2345570at2759"/>
<dbReference type="Proteomes" id="UP000789572">
    <property type="component" value="Unassembled WGS sequence"/>
</dbReference>
<accession>A0A9N9AKG2</accession>
<feature type="region of interest" description="Disordered" evidence="1">
    <location>
        <begin position="337"/>
        <end position="356"/>
    </location>
</feature>
<dbReference type="AlphaFoldDB" id="A0A9N9AKG2"/>
<organism evidence="2 3">
    <name type="scientific">Paraglomus occultum</name>
    <dbReference type="NCBI Taxonomy" id="144539"/>
    <lineage>
        <taxon>Eukaryota</taxon>
        <taxon>Fungi</taxon>
        <taxon>Fungi incertae sedis</taxon>
        <taxon>Mucoromycota</taxon>
        <taxon>Glomeromycotina</taxon>
        <taxon>Glomeromycetes</taxon>
        <taxon>Paraglomerales</taxon>
        <taxon>Paraglomeraceae</taxon>
        <taxon>Paraglomus</taxon>
    </lineage>
</organism>
<dbReference type="EMBL" id="CAJVPJ010000504">
    <property type="protein sequence ID" value="CAG8531639.1"/>
    <property type="molecule type" value="Genomic_DNA"/>
</dbReference>
<comment type="caution">
    <text evidence="2">The sequence shown here is derived from an EMBL/GenBank/DDBJ whole genome shotgun (WGS) entry which is preliminary data.</text>
</comment>
<evidence type="ECO:0000313" key="2">
    <source>
        <dbReference type="EMBL" id="CAG8531639.1"/>
    </source>
</evidence>
<keyword evidence="3" id="KW-1185">Reference proteome</keyword>
<proteinExistence type="predicted"/>
<protein>
    <submittedName>
        <fullName evidence="2">9177_t:CDS:1</fullName>
    </submittedName>
</protein>
<feature type="compositionally biased region" description="Low complexity" evidence="1">
    <location>
        <begin position="97"/>
        <end position="130"/>
    </location>
</feature>
<feature type="region of interest" description="Disordered" evidence="1">
    <location>
        <begin position="88"/>
        <end position="151"/>
    </location>
</feature>
<gene>
    <name evidence="2" type="ORF">POCULU_LOCUS4089</name>
</gene>
<sequence length="475" mass="54386">MGIVYSKTLFAHLRTTTQGTSAQCELQNIFSQPRRHLYPELGITLIESSNDDNDRLWFNRYTGTDMNTHSRGLPLYELKMDVGNIEKQKIRSRESTHSSSSSRSSSTSSSTSSSMSSSTSSSASSSSSSRHFSIQLDPRQTLPIPSRTNPFATTKHLPQVLSMINSHISTIYPTSERDQKIHIAAYFGKELFFNIPNECQGDFFTYEDWHSVKRDGNEGMRSSYQHSCDLFEGYEKIERMDLGFMRSNVIGRHGHDENENSLSVTLYFQYEGDGWKAKLKYDDKEACWKPTKLARSLRRVILLDIVSTTGAPDIRFTVKTQKRVPISEKIDNIIKEVQQSKNRESHASSNDKGQRRMTFSVEDFKGKLAVTRIDEVLTKQKFCTDTYRLLLYRTLYSAATGQVSQNLNVKLKHYKWVNVRHNSCLQESSTDDGSHDEEADNRRKENIQRKLHALTTSIEEGVMFARLLCNRLEQA</sequence>
<reference evidence="2" key="1">
    <citation type="submission" date="2021-06" db="EMBL/GenBank/DDBJ databases">
        <authorList>
            <person name="Kallberg Y."/>
            <person name="Tangrot J."/>
            <person name="Rosling A."/>
        </authorList>
    </citation>
    <scope>NUCLEOTIDE SEQUENCE</scope>
    <source>
        <strain evidence="2">IA702</strain>
    </source>
</reference>